<evidence type="ECO:0000313" key="1">
    <source>
        <dbReference type="EMBL" id="JAE19356.1"/>
    </source>
</evidence>
<dbReference type="AlphaFoldDB" id="A0A0A9G9X9"/>
<proteinExistence type="predicted"/>
<name>A0A0A9G9X9_ARUDO</name>
<sequence length="40" mass="4439">MIVGTTATDPIRNRTTNVLKSYNSLTDFRSPRALPAFTVI</sequence>
<dbReference type="EMBL" id="GBRH01178540">
    <property type="protein sequence ID" value="JAE19356.1"/>
    <property type="molecule type" value="Transcribed_RNA"/>
</dbReference>
<protein>
    <submittedName>
        <fullName evidence="1">Uncharacterized protein</fullName>
    </submittedName>
</protein>
<reference evidence="1" key="2">
    <citation type="journal article" date="2015" name="Data Brief">
        <title>Shoot transcriptome of the giant reed, Arundo donax.</title>
        <authorList>
            <person name="Barrero R.A."/>
            <person name="Guerrero F.D."/>
            <person name="Moolhuijzen P."/>
            <person name="Goolsby J.A."/>
            <person name="Tidwell J."/>
            <person name="Bellgard S.E."/>
            <person name="Bellgard M.I."/>
        </authorList>
    </citation>
    <scope>NUCLEOTIDE SEQUENCE</scope>
    <source>
        <tissue evidence="1">Shoot tissue taken approximately 20 cm above the soil surface</tissue>
    </source>
</reference>
<accession>A0A0A9G9X9</accession>
<reference evidence="1" key="1">
    <citation type="submission" date="2014-09" db="EMBL/GenBank/DDBJ databases">
        <authorList>
            <person name="Magalhaes I.L.F."/>
            <person name="Oliveira U."/>
            <person name="Santos F.R."/>
            <person name="Vidigal T.H.D.A."/>
            <person name="Brescovit A.D."/>
            <person name="Santos A.J."/>
        </authorList>
    </citation>
    <scope>NUCLEOTIDE SEQUENCE</scope>
    <source>
        <tissue evidence="1">Shoot tissue taken approximately 20 cm above the soil surface</tissue>
    </source>
</reference>
<organism evidence="1">
    <name type="scientific">Arundo donax</name>
    <name type="common">Giant reed</name>
    <name type="synonym">Donax arundinaceus</name>
    <dbReference type="NCBI Taxonomy" id="35708"/>
    <lineage>
        <taxon>Eukaryota</taxon>
        <taxon>Viridiplantae</taxon>
        <taxon>Streptophyta</taxon>
        <taxon>Embryophyta</taxon>
        <taxon>Tracheophyta</taxon>
        <taxon>Spermatophyta</taxon>
        <taxon>Magnoliopsida</taxon>
        <taxon>Liliopsida</taxon>
        <taxon>Poales</taxon>
        <taxon>Poaceae</taxon>
        <taxon>PACMAD clade</taxon>
        <taxon>Arundinoideae</taxon>
        <taxon>Arundineae</taxon>
        <taxon>Arundo</taxon>
    </lineage>
</organism>